<reference evidence="3" key="2">
    <citation type="submission" date="2020-10" db="UniProtKB">
        <authorList>
            <consortium name="WormBaseParasite"/>
        </authorList>
    </citation>
    <scope>IDENTIFICATION</scope>
</reference>
<sequence length="217" mass="24717">MITLDTTSNFERRKEKKIELQMEASGIYRKSALFIASKRVVLTKTPVRQRLLVVQQNMSVSGSKYRRNSAIHISDTRDVKDDTNRMAPVIILVLVQVILATADLIENGVLLLLEDGRYIDPHAKVGILFMAAVTSIWFLSCCLVFVGIYYRKCAFLIPHFVASIAQILVQLIVFISIVQLSNTWFPLFRLVFAILIILTTFFYEISCYSAIKLHNVL</sequence>
<feature type="transmembrane region" description="Helical" evidence="1">
    <location>
        <begin position="89"/>
        <end position="113"/>
    </location>
</feature>
<dbReference type="AlphaFoldDB" id="A0A7E4W5M9"/>
<keyword evidence="1" id="KW-1133">Transmembrane helix</keyword>
<keyword evidence="2" id="KW-1185">Reference proteome</keyword>
<dbReference type="Proteomes" id="UP000492821">
    <property type="component" value="Unassembled WGS sequence"/>
</dbReference>
<name>A0A7E4W5M9_PANRE</name>
<feature type="transmembrane region" description="Helical" evidence="1">
    <location>
        <begin position="125"/>
        <end position="150"/>
    </location>
</feature>
<evidence type="ECO:0000313" key="2">
    <source>
        <dbReference type="Proteomes" id="UP000492821"/>
    </source>
</evidence>
<proteinExistence type="predicted"/>
<protein>
    <submittedName>
        <fullName evidence="3">Transmembrane protein 138</fullName>
    </submittedName>
</protein>
<dbReference type="WBParaSite" id="Pan_g7677.t1">
    <property type="protein sequence ID" value="Pan_g7677.t1"/>
    <property type="gene ID" value="Pan_g7677"/>
</dbReference>
<organism evidence="2 3">
    <name type="scientific">Panagrellus redivivus</name>
    <name type="common">Microworm</name>
    <dbReference type="NCBI Taxonomy" id="6233"/>
    <lineage>
        <taxon>Eukaryota</taxon>
        <taxon>Metazoa</taxon>
        <taxon>Ecdysozoa</taxon>
        <taxon>Nematoda</taxon>
        <taxon>Chromadorea</taxon>
        <taxon>Rhabditida</taxon>
        <taxon>Tylenchina</taxon>
        <taxon>Panagrolaimomorpha</taxon>
        <taxon>Panagrolaimoidea</taxon>
        <taxon>Panagrolaimidae</taxon>
        <taxon>Panagrellus</taxon>
    </lineage>
</organism>
<feature type="transmembrane region" description="Helical" evidence="1">
    <location>
        <begin position="156"/>
        <end position="178"/>
    </location>
</feature>
<keyword evidence="1" id="KW-0812">Transmembrane</keyword>
<evidence type="ECO:0000313" key="3">
    <source>
        <dbReference type="WBParaSite" id="Pan_g7677.t1"/>
    </source>
</evidence>
<evidence type="ECO:0000256" key="1">
    <source>
        <dbReference type="SAM" id="Phobius"/>
    </source>
</evidence>
<accession>A0A7E4W5M9</accession>
<feature type="transmembrane region" description="Helical" evidence="1">
    <location>
        <begin position="190"/>
        <end position="211"/>
    </location>
</feature>
<keyword evidence="1" id="KW-0472">Membrane</keyword>
<reference evidence="2" key="1">
    <citation type="journal article" date="2013" name="Genetics">
        <title>The draft genome and transcriptome of Panagrellus redivivus are shaped by the harsh demands of a free-living lifestyle.</title>
        <authorList>
            <person name="Srinivasan J."/>
            <person name="Dillman A.R."/>
            <person name="Macchietto M.G."/>
            <person name="Heikkinen L."/>
            <person name="Lakso M."/>
            <person name="Fracchia K.M."/>
            <person name="Antoshechkin I."/>
            <person name="Mortazavi A."/>
            <person name="Wong G."/>
            <person name="Sternberg P.W."/>
        </authorList>
    </citation>
    <scope>NUCLEOTIDE SEQUENCE [LARGE SCALE GENOMIC DNA]</scope>
    <source>
        <strain evidence="2">MT8872</strain>
    </source>
</reference>